<dbReference type="Proteomes" id="UP000018721">
    <property type="component" value="Unassembled WGS sequence"/>
</dbReference>
<sequence length="145" mass="16306">MICGATNTPIAWFLECLTPRDRTSALNKAITGTLCEAVESAFRKHRRQREEKASRASPSWRYQRITSTLEQRGCAYLDRGYFIMWPCYGDDECHRLSGDGGECIYPPSTNSTSQIQNPAPWQEKSSAVARMLVEETLPPGPMCVV</sequence>
<name>V9EY94_PHYNI</name>
<reference evidence="1 2" key="1">
    <citation type="submission" date="2013-11" db="EMBL/GenBank/DDBJ databases">
        <title>The Genome Sequence of Phytophthora parasitica P1569.</title>
        <authorList>
            <consortium name="The Broad Institute Genomics Platform"/>
            <person name="Russ C."/>
            <person name="Tyler B."/>
            <person name="Panabieres F."/>
            <person name="Shan W."/>
            <person name="Tripathy S."/>
            <person name="Grunwald N."/>
            <person name="Machado M."/>
            <person name="Johnson C.S."/>
            <person name="Arredondo F."/>
            <person name="Hong C."/>
            <person name="Coffey M."/>
            <person name="Young S.K."/>
            <person name="Zeng Q."/>
            <person name="Gargeya S."/>
            <person name="Fitzgerald M."/>
            <person name="Abouelleil A."/>
            <person name="Alvarado L."/>
            <person name="Chapman S.B."/>
            <person name="Gainer-Dewar J."/>
            <person name="Goldberg J."/>
            <person name="Griggs A."/>
            <person name="Gujja S."/>
            <person name="Hansen M."/>
            <person name="Howarth C."/>
            <person name="Imamovic A."/>
            <person name="Ireland A."/>
            <person name="Larimer J."/>
            <person name="McCowan C."/>
            <person name="Murphy C."/>
            <person name="Pearson M."/>
            <person name="Poon T.W."/>
            <person name="Priest M."/>
            <person name="Roberts A."/>
            <person name="Saif S."/>
            <person name="Shea T."/>
            <person name="Sykes S."/>
            <person name="Wortman J."/>
            <person name="Nusbaum C."/>
            <person name="Birren B."/>
        </authorList>
    </citation>
    <scope>NUCLEOTIDE SEQUENCE [LARGE SCALE GENOMIC DNA]</scope>
    <source>
        <strain evidence="1 2">P1569</strain>
    </source>
</reference>
<protein>
    <submittedName>
        <fullName evidence="1">Uncharacterized protein</fullName>
    </submittedName>
</protein>
<gene>
    <name evidence="1" type="ORF">F443_11931</name>
</gene>
<organism evidence="1 2">
    <name type="scientific">Phytophthora nicotianae P1569</name>
    <dbReference type="NCBI Taxonomy" id="1317065"/>
    <lineage>
        <taxon>Eukaryota</taxon>
        <taxon>Sar</taxon>
        <taxon>Stramenopiles</taxon>
        <taxon>Oomycota</taxon>
        <taxon>Peronosporomycetes</taxon>
        <taxon>Peronosporales</taxon>
        <taxon>Peronosporaceae</taxon>
        <taxon>Phytophthora</taxon>
    </lineage>
</organism>
<comment type="caution">
    <text evidence="1">The sequence shown here is derived from an EMBL/GenBank/DDBJ whole genome shotgun (WGS) entry which is preliminary data.</text>
</comment>
<dbReference type="EMBL" id="ANIZ01002031">
    <property type="protein sequence ID" value="ETI43037.1"/>
    <property type="molecule type" value="Genomic_DNA"/>
</dbReference>
<evidence type="ECO:0000313" key="2">
    <source>
        <dbReference type="Proteomes" id="UP000018721"/>
    </source>
</evidence>
<evidence type="ECO:0000313" key="1">
    <source>
        <dbReference type="EMBL" id="ETI43037.1"/>
    </source>
</evidence>
<accession>V9EY94</accession>
<dbReference type="HOGENOM" id="CLU_1790722_0_0_1"/>
<dbReference type="AlphaFoldDB" id="V9EY94"/>
<proteinExistence type="predicted"/>
<keyword evidence="2" id="KW-1185">Reference proteome</keyword>